<dbReference type="AlphaFoldDB" id="A0A261SIC6"/>
<keyword evidence="3" id="KW-1185">Reference proteome</keyword>
<dbReference type="RefSeq" id="WP_094826902.1">
    <property type="nucleotide sequence ID" value="NZ_NEVL01000003.1"/>
</dbReference>
<gene>
    <name evidence="2" type="ORF">CAL27_19115</name>
    <name evidence="1" type="ORF">CEG14_13755</name>
</gene>
<dbReference type="EMBL" id="NEVL01000003">
    <property type="protein sequence ID" value="OZI36093.1"/>
    <property type="molecule type" value="Genomic_DNA"/>
</dbReference>
<evidence type="ECO:0000313" key="2">
    <source>
        <dbReference type="EMBL" id="OZI58787.1"/>
    </source>
</evidence>
<evidence type="ECO:0000313" key="1">
    <source>
        <dbReference type="EMBL" id="OZI36093.1"/>
    </source>
</evidence>
<name>A0A261SIC6_9BORD</name>
<sequence>MTPWSTLRASFARFGELRAQGAEAWQGEIELPAALAAFYREIGPWGKTYHENVGPTGITLSETNINFPPLHRLWSLQAGYRWDASDDTRVEDWAEHWLVIADQNADPIIFDTHSGEILFARHGMGRWDADVLVPDLATLLAALTTIADIYEDAGDDLRDDDWALRPEHREHAIARLVPILGNRIEAETFFEVFEG</sequence>
<proteinExistence type="predicted"/>
<dbReference type="EMBL" id="NEVR01000004">
    <property type="protein sequence ID" value="OZI58787.1"/>
    <property type="molecule type" value="Genomic_DNA"/>
</dbReference>
<comment type="caution">
    <text evidence="1">The sequence shown here is derived from an EMBL/GenBank/DDBJ whole genome shotgun (WGS) entry which is preliminary data.</text>
</comment>
<dbReference type="Proteomes" id="UP000217005">
    <property type="component" value="Unassembled WGS sequence"/>
</dbReference>
<protein>
    <recommendedName>
        <fullName evidence="5">SMI1/KNR4 family protein</fullName>
    </recommendedName>
</protein>
<evidence type="ECO:0000313" key="4">
    <source>
        <dbReference type="Proteomes" id="UP000217005"/>
    </source>
</evidence>
<organism evidence="1 4">
    <name type="scientific">Bordetella genomosp. 1</name>
    <dbReference type="NCBI Taxonomy" id="1395607"/>
    <lineage>
        <taxon>Bacteria</taxon>
        <taxon>Pseudomonadati</taxon>
        <taxon>Pseudomonadota</taxon>
        <taxon>Betaproteobacteria</taxon>
        <taxon>Burkholderiales</taxon>
        <taxon>Alcaligenaceae</taxon>
        <taxon>Bordetella</taxon>
    </lineage>
</organism>
<evidence type="ECO:0008006" key="5">
    <source>
        <dbReference type="Google" id="ProtNLM"/>
    </source>
</evidence>
<evidence type="ECO:0000313" key="3">
    <source>
        <dbReference type="Proteomes" id="UP000216354"/>
    </source>
</evidence>
<reference evidence="1 4" key="2">
    <citation type="submission" date="2017-05" db="EMBL/GenBank/DDBJ databases">
        <title>Complete and WGS of Bordetella genogroups.</title>
        <authorList>
            <person name="Spilker T."/>
            <person name="LiPuma J."/>
        </authorList>
    </citation>
    <scope>NUCLEOTIDE SEQUENCE [LARGE SCALE GENOMIC DNA]</scope>
    <source>
        <strain evidence="1 4">AU17610</strain>
    </source>
</reference>
<dbReference type="Proteomes" id="UP000216354">
    <property type="component" value="Unassembled WGS sequence"/>
</dbReference>
<reference evidence="2 3" key="1">
    <citation type="submission" date="2017-05" db="EMBL/GenBank/DDBJ databases">
        <title>Complete and WGS of Bordetella genogroups.</title>
        <authorList>
            <person name="Spilker T."/>
            <person name="Lipuma J."/>
        </authorList>
    </citation>
    <scope>NUCLEOTIDE SEQUENCE [LARGE SCALE GENOMIC DNA]</scope>
    <source>
        <strain evidence="2 3">AU9795</strain>
    </source>
</reference>
<accession>A0A261SIC6</accession>
<dbReference type="OrthoDB" id="8444591at2"/>